<proteinExistence type="predicted"/>
<dbReference type="InterPro" id="IPR036322">
    <property type="entry name" value="WD40_repeat_dom_sf"/>
</dbReference>
<feature type="compositionally biased region" description="Low complexity" evidence="2">
    <location>
        <begin position="13"/>
        <end position="29"/>
    </location>
</feature>
<dbReference type="VEuPathDB" id="AmoebaDB:NF0010350"/>
<feature type="coiled-coil region" evidence="1">
    <location>
        <begin position="933"/>
        <end position="1030"/>
    </location>
</feature>
<evidence type="ECO:0000313" key="4">
    <source>
        <dbReference type="Proteomes" id="UP000444721"/>
    </source>
</evidence>
<feature type="compositionally biased region" description="Basic and acidic residues" evidence="2">
    <location>
        <begin position="775"/>
        <end position="786"/>
    </location>
</feature>
<feature type="compositionally biased region" description="Polar residues" evidence="2">
    <location>
        <begin position="819"/>
        <end position="839"/>
    </location>
</feature>
<reference evidence="3 4" key="1">
    <citation type="journal article" date="2019" name="Sci. Rep.">
        <title>Nanopore sequencing improves the draft genome of the human pathogenic amoeba Naegleria fowleri.</title>
        <authorList>
            <person name="Liechti N."/>
            <person name="Schurch N."/>
            <person name="Bruggmann R."/>
            <person name="Wittwer M."/>
        </authorList>
    </citation>
    <scope>NUCLEOTIDE SEQUENCE [LARGE SCALE GENOMIC DNA]</scope>
    <source>
        <strain evidence="3 4">ATCC 30894</strain>
    </source>
</reference>
<feature type="region of interest" description="Disordered" evidence="2">
    <location>
        <begin position="1253"/>
        <end position="1275"/>
    </location>
</feature>
<evidence type="ECO:0000313" key="3">
    <source>
        <dbReference type="EMBL" id="KAF0984999.1"/>
    </source>
</evidence>
<dbReference type="GeneID" id="68107256"/>
<accession>A0A6A5CI79</accession>
<feature type="compositionally biased region" description="Basic residues" evidence="2">
    <location>
        <begin position="698"/>
        <end position="707"/>
    </location>
</feature>
<feature type="compositionally biased region" description="Basic and acidic residues" evidence="2">
    <location>
        <begin position="852"/>
        <end position="867"/>
    </location>
</feature>
<dbReference type="VEuPathDB" id="AmoebaDB:FDP41_000038"/>
<dbReference type="EMBL" id="VFQX01000001">
    <property type="protein sequence ID" value="KAF0984999.1"/>
    <property type="molecule type" value="Genomic_DNA"/>
</dbReference>
<feature type="compositionally biased region" description="Polar residues" evidence="2">
    <location>
        <begin position="473"/>
        <end position="486"/>
    </location>
</feature>
<evidence type="ECO:0000256" key="2">
    <source>
        <dbReference type="SAM" id="MobiDB-lite"/>
    </source>
</evidence>
<feature type="compositionally biased region" description="Low complexity" evidence="2">
    <location>
        <begin position="1254"/>
        <end position="1269"/>
    </location>
</feature>
<feature type="compositionally biased region" description="Basic and acidic residues" evidence="2">
    <location>
        <begin position="801"/>
        <end position="818"/>
    </location>
</feature>
<feature type="region of interest" description="Disordered" evidence="2">
    <location>
        <begin position="423"/>
        <end position="449"/>
    </location>
</feature>
<feature type="region of interest" description="Disordered" evidence="2">
    <location>
        <begin position="682"/>
        <end position="880"/>
    </location>
</feature>
<feature type="compositionally biased region" description="Acidic residues" evidence="2">
    <location>
        <begin position="732"/>
        <end position="742"/>
    </location>
</feature>
<organism evidence="3 4">
    <name type="scientific">Naegleria fowleri</name>
    <name type="common">Brain eating amoeba</name>
    <dbReference type="NCBI Taxonomy" id="5763"/>
    <lineage>
        <taxon>Eukaryota</taxon>
        <taxon>Discoba</taxon>
        <taxon>Heterolobosea</taxon>
        <taxon>Tetramitia</taxon>
        <taxon>Eutetramitia</taxon>
        <taxon>Vahlkampfiidae</taxon>
        <taxon>Naegleria</taxon>
    </lineage>
</organism>
<dbReference type="OMA" id="PGRRIWC"/>
<dbReference type="Gene3D" id="2.130.10.10">
    <property type="entry name" value="YVTN repeat-like/Quinoprotein amine dehydrogenase"/>
    <property type="match status" value="1"/>
</dbReference>
<dbReference type="RefSeq" id="XP_044569712.1">
    <property type="nucleotide sequence ID" value="XM_044707143.1"/>
</dbReference>
<evidence type="ECO:0000256" key="1">
    <source>
        <dbReference type="SAM" id="Coils"/>
    </source>
</evidence>
<dbReference type="VEuPathDB" id="AmoebaDB:NfTy_026350"/>
<name>A0A6A5CI79_NAEFO</name>
<feature type="region of interest" description="Disordered" evidence="2">
    <location>
        <begin position="586"/>
        <end position="629"/>
    </location>
</feature>
<dbReference type="Proteomes" id="UP000444721">
    <property type="component" value="Unassembled WGS sequence"/>
</dbReference>
<sequence length="1615" mass="181392">MSSLEENDEGSVNNNNNNQTATTASSASQHVFSTPSIQFETNLFGNIQIPSDIASIRRTCCSFNEAILGFGSEHGNIYLHDRFSLELKLTISYGEISQKRLNTPVSITKLALTPCLIPTMGGDQTKRKLFIGVVDSTLMVYILEVELHAQQIPNTGMNVFIPKVARPLNAHNQHKSEITSIVWSNDFGRIFTGDSSGLVLEFKNQKKSLLSIGNTSQVLKEEGASIVQMACFGDHLLVSSTKRSIDVNLAAQQYKGIGTKPRDGQFGACFQYAPKKKDENSGSPSTTQEQFIQYAYSARPGRRIWCSDITTCKVLSTLKFTSVSQLKDLKFTYLLPIGPFLASYNEESVAILDIVKLKILDVRHNIGFIKSAFSFGFTLFLVHQVNNDIPIVSRLDIELPENEKAFFIDQTRPRSKVALATNSVITGPNSSNPQSPQKKEGVSSLSSSTPPIPLLGGLLKKGEPVAISASPSVNIMPNLSQPQAIPSKTSITTTSQLSSSPATPSSFLSSRSPHSSLLSDTSSTASTSSPKEGKLLDFDDVKTTNAATNQTSTKSSTFSFSLPGTSNLKDKFADLTSEMMKNAAKILPRQDSNKDINLSQQQTTKTSSPSISNDENKDSSSVTSTPKLISITTPPIATANATTINISQTSHQAERDWLAPILVQPKKVKKKKKKPERLISFDESSEASSTVLVESAPKKRTSKKRSKSKDFDQLSQVSDELSSIDKSGSFGSDDDEEGEGTEDTMTSSFVEPSPLAEIQGEKPLCSESSETVSKSFDRNTDSKETSSEVINDETANMQLISEEKDSKVAVEETVHSPENRSQTSHTPMETHAASVSVQAENEHVQQIDVDSPTEKSTEETSHVDMTKETSSNEETPTCVVDQVQQNEQPGIVEEDTKQMDADAKLGEDHSAHNSKVNIVHISDQLQTTQETELTKKEEEEVELKRQLEIQRKQEIEQQLELERENQRKLEIEKQRQIEIQKQQELQPLKYERIQKEQEQKRKQEEEEAKRKEQERIANELKQKRALAIEEKRIYFFENIVKPTDNLFEQLSNFLSNGDGLWCPEFLTKLALWFDDFVKFIEKEKHEKHDYCIISELVTKELDVNQQLQLSKLINFRFEHLFNSKNSLNVDYISHLLSALHEFLDMPQCCILCNNHKLLDCVNTILKIEEEHGYLLEERNKITRLLEQLKTKNTSEVRDEIFSEIESFKNDLPSIPLRFCSHLTKIHPSGIDFCASMFPSIQVWNVQQAMGLAPTTTTTTSNSDHSSSPHHQSHTNPEVVTKYLNYLTLIYQLNHASHINQEFMEYFISELVSHYEKEQFEPIVRVVIEETLNHQNCFSDCTFIECTLRKNMQRCKSCLFYLYEKLNKIEDLITILVIDPSHNMEELISLMENRAENTQNWIGLLKSIDSVSNGQPICTKEQAIFLMCKCLGSIHTLNILQDLLIESPSCMQNVDPIVYSKICELAKAETEQSKLRHNMIEIIDSYMWSEKEECISPQVRSLFAFQTDAPSSLFSPLAPSEESFPFVSSFFKLTPNQTNAFHSILPRFAEDCGYHWGAQIKVGKTSRCFSCRLPLSERVGSDISVFPCGHCCHRSCNSLEVCSICKQSSKLVESKK</sequence>
<feature type="compositionally biased region" description="Low complexity" evidence="2">
    <location>
        <begin position="487"/>
        <end position="530"/>
    </location>
</feature>
<comment type="caution">
    <text evidence="3">The sequence shown here is derived from an EMBL/GenBank/DDBJ whole genome shotgun (WGS) entry which is preliminary data.</text>
</comment>
<protein>
    <recommendedName>
        <fullName evidence="5">RING-type domain-containing protein</fullName>
    </recommendedName>
</protein>
<keyword evidence="4" id="KW-1185">Reference proteome</keyword>
<feature type="region of interest" description="Disordered" evidence="2">
    <location>
        <begin position="1"/>
        <end position="29"/>
    </location>
</feature>
<feature type="compositionally biased region" description="Polar residues" evidence="2">
    <location>
        <begin position="423"/>
        <end position="436"/>
    </location>
</feature>
<dbReference type="PANTHER" id="PTHR23287">
    <property type="entry name" value="RUBY-EYE2-LIKE PROTEIN"/>
    <property type="match status" value="1"/>
</dbReference>
<keyword evidence="1" id="KW-0175">Coiled coil</keyword>
<feature type="region of interest" description="Disordered" evidence="2">
    <location>
        <begin position="473"/>
        <end position="536"/>
    </location>
</feature>
<feature type="compositionally biased region" description="Polar residues" evidence="2">
    <location>
        <begin position="787"/>
        <end position="799"/>
    </location>
</feature>
<dbReference type="SUPFAM" id="SSF50978">
    <property type="entry name" value="WD40 repeat-like"/>
    <property type="match status" value="1"/>
</dbReference>
<dbReference type="InterPro" id="IPR015943">
    <property type="entry name" value="WD40/YVTN_repeat-like_dom_sf"/>
</dbReference>
<evidence type="ECO:0008006" key="5">
    <source>
        <dbReference type="Google" id="ProtNLM"/>
    </source>
</evidence>
<gene>
    <name evidence="3" type="ORF">FDP41_000038</name>
</gene>
<feature type="compositionally biased region" description="Low complexity" evidence="2">
    <location>
        <begin position="599"/>
        <end position="612"/>
    </location>
</feature>
<dbReference type="OrthoDB" id="9930272at2759"/>
<dbReference type="PANTHER" id="PTHR23287:SF16">
    <property type="entry name" value="TECTONIN BETA-PROPELLER REPEAT-CONTAINING PROTEIN 2"/>
    <property type="match status" value="1"/>
</dbReference>